<dbReference type="Pfam" id="PF08439">
    <property type="entry name" value="Peptidase_M3_N"/>
    <property type="match status" value="1"/>
</dbReference>
<keyword evidence="4 6" id="KW-0862">Zinc</keyword>
<evidence type="ECO:0000259" key="8">
    <source>
        <dbReference type="Pfam" id="PF08439"/>
    </source>
</evidence>
<dbReference type="GO" id="GO:0046872">
    <property type="term" value="F:metal ion binding"/>
    <property type="evidence" value="ECO:0007669"/>
    <property type="project" value="UniProtKB-UniRule"/>
</dbReference>
<dbReference type="AlphaFoldDB" id="A0A9X7W3U3"/>
<feature type="domain" description="Oligopeptidase F N-terminal" evidence="8">
    <location>
        <begin position="124"/>
        <end position="193"/>
    </location>
</feature>
<dbReference type="RefSeq" id="WP_206659014.1">
    <property type="nucleotide sequence ID" value="NZ_CP071182.1"/>
</dbReference>
<dbReference type="InterPro" id="IPR042088">
    <property type="entry name" value="OligoPept_F_C"/>
</dbReference>
<dbReference type="GO" id="GO:0004222">
    <property type="term" value="F:metalloendopeptidase activity"/>
    <property type="evidence" value="ECO:0007669"/>
    <property type="project" value="UniProtKB-UniRule"/>
</dbReference>
<dbReference type="NCBIfam" id="TIGR00181">
    <property type="entry name" value="pepF"/>
    <property type="match status" value="1"/>
</dbReference>
<evidence type="ECO:0000256" key="5">
    <source>
        <dbReference type="ARBA" id="ARBA00023049"/>
    </source>
</evidence>
<name>A0A9X7W3U3_9BACL</name>
<dbReference type="PANTHER" id="PTHR11804:SF84">
    <property type="entry name" value="SACCHAROLYSIN"/>
    <property type="match status" value="1"/>
</dbReference>
<evidence type="ECO:0000256" key="6">
    <source>
        <dbReference type="RuleBase" id="RU368091"/>
    </source>
</evidence>
<dbReference type="Gene3D" id="1.20.140.70">
    <property type="entry name" value="Oligopeptidase f, N-terminal domain"/>
    <property type="match status" value="1"/>
</dbReference>
<gene>
    <name evidence="9" type="primary">pepF</name>
    <name evidence="9" type="ORF">JZ786_06250</name>
</gene>
<comment type="function">
    <text evidence="6">Has oligopeptidase activity and degrades a variety of small bioactive peptides.</text>
</comment>
<keyword evidence="1 6" id="KW-0645">Protease</keyword>
<dbReference type="CDD" id="cd09608">
    <property type="entry name" value="M3B_PepF"/>
    <property type="match status" value="1"/>
</dbReference>
<dbReference type="InterPro" id="IPR045090">
    <property type="entry name" value="Pept_M3A_M3B"/>
</dbReference>
<dbReference type="GO" id="GO:0006518">
    <property type="term" value="P:peptide metabolic process"/>
    <property type="evidence" value="ECO:0007669"/>
    <property type="project" value="TreeGrafter"/>
</dbReference>
<protein>
    <recommendedName>
        <fullName evidence="6">Oligopeptidase F</fullName>
        <ecNumber evidence="6">3.4.24.-</ecNumber>
    </recommendedName>
</protein>
<dbReference type="KEGG" id="afx:JZ786_06250"/>
<organism evidence="9 10">
    <name type="scientific">Alicyclobacillus mengziensis</name>
    <dbReference type="NCBI Taxonomy" id="2931921"/>
    <lineage>
        <taxon>Bacteria</taxon>
        <taxon>Bacillati</taxon>
        <taxon>Bacillota</taxon>
        <taxon>Bacilli</taxon>
        <taxon>Bacillales</taxon>
        <taxon>Alicyclobacillaceae</taxon>
        <taxon>Alicyclobacillus</taxon>
    </lineage>
</organism>
<dbReference type="Pfam" id="PF01432">
    <property type="entry name" value="Peptidase_M3"/>
    <property type="match status" value="1"/>
</dbReference>
<evidence type="ECO:0000259" key="7">
    <source>
        <dbReference type="Pfam" id="PF01432"/>
    </source>
</evidence>
<dbReference type="InterPro" id="IPR013647">
    <property type="entry name" value="OligopepF_N_dom"/>
</dbReference>
<dbReference type="GO" id="GO:0006508">
    <property type="term" value="P:proteolysis"/>
    <property type="evidence" value="ECO:0007669"/>
    <property type="project" value="UniProtKB-KW"/>
</dbReference>
<comment type="similarity">
    <text evidence="6">Belongs to the peptidase M3B family.</text>
</comment>
<keyword evidence="10" id="KW-1185">Reference proteome</keyword>
<evidence type="ECO:0000313" key="9">
    <source>
        <dbReference type="EMBL" id="QSO49707.1"/>
    </source>
</evidence>
<dbReference type="EC" id="3.4.24.-" evidence="6"/>
<sequence>MTEDEGESKGGRGLPTRTDIDKAYQWRLEDMYASIEAWDTDAEAVLKDSQELSTLAGRLADGAENLLKALKLQDEIGKRLSMMFAFARMRRDEDNTNATYQALTDKAMSIAVRVEGAKAFLVPEILTIPESQLRTYLQTNSDLGLYEFVLDDLIRQKAHVLPAEQEALLAAAGEVTSAPSHIFTMFNNADLKFPMVIDDDGEEIELTHGRYIHLLESTNQNVRKGAFEAMYKTYGQNRNTLAAVYGSSVKKDIFYSGVRKYESARQAALDDDNVPVSVYDNLIDAVHESLPALHKYLRLRKRVLGLDELHMYDIYTPLVSEMKVKIPYSEALTTVGEAIAPLGEEYQRIARQGMQSGWIDVYETKGKTSGAYSWGAYGVHPYILLNYQDSLDNMFTLAHELGHAMHTYYSHANQPFVYSGYTIFVAEVASTCNEALLTDYLLKRTDDRQMRAYLLNHHLETIRGTLFRQTMFAEFEKLTHQHAEEGGALTPEWLSDTYYKLNEEFFGAECVVDREIAIEWARIPHFYTPFYVYKYATGISASTALSQKILHEGPDAASRYLDFLKSGGSDYPIELLRKAGVDMESPEPVRATLKQFSEMVDELASILEG</sequence>
<reference evidence="9 10" key="1">
    <citation type="submission" date="2021-02" db="EMBL/GenBank/DDBJ databases">
        <title>Alicyclobacillus curvatus sp. nov. and Alicyclobacillus mengziensis sp. nov., two acidophilic bacteria isolated from acid mine drainage.</title>
        <authorList>
            <person name="Huang Y."/>
        </authorList>
    </citation>
    <scope>NUCLEOTIDE SEQUENCE [LARGE SCALE GENOMIC DNA]</scope>
    <source>
        <strain evidence="9 10">S30H14</strain>
    </source>
</reference>
<feature type="domain" description="Peptidase M3A/M3B catalytic" evidence="7">
    <location>
        <begin position="214"/>
        <end position="593"/>
    </location>
</feature>
<dbReference type="InterPro" id="IPR004438">
    <property type="entry name" value="Peptidase_M3B"/>
</dbReference>
<keyword evidence="5 6" id="KW-0482">Metalloprotease</keyword>
<dbReference type="InterPro" id="IPR001567">
    <property type="entry name" value="Pept_M3A_M3B_dom"/>
</dbReference>
<dbReference type="EMBL" id="CP071182">
    <property type="protein sequence ID" value="QSO49707.1"/>
    <property type="molecule type" value="Genomic_DNA"/>
</dbReference>
<evidence type="ECO:0000256" key="2">
    <source>
        <dbReference type="ARBA" id="ARBA00022723"/>
    </source>
</evidence>
<dbReference type="Gene3D" id="1.10.1370.20">
    <property type="entry name" value="Oligoendopeptidase f, C-terminal domain"/>
    <property type="match status" value="1"/>
</dbReference>
<evidence type="ECO:0000256" key="3">
    <source>
        <dbReference type="ARBA" id="ARBA00022801"/>
    </source>
</evidence>
<dbReference type="Proteomes" id="UP000663505">
    <property type="component" value="Chromosome"/>
</dbReference>
<dbReference type="PANTHER" id="PTHR11804">
    <property type="entry name" value="PROTEASE M3 THIMET OLIGOPEPTIDASE-RELATED"/>
    <property type="match status" value="1"/>
</dbReference>
<keyword evidence="3 6" id="KW-0378">Hydrolase</keyword>
<accession>A0A9X7W3U3</accession>
<evidence type="ECO:0000256" key="4">
    <source>
        <dbReference type="ARBA" id="ARBA00022833"/>
    </source>
</evidence>
<proteinExistence type="inferred from homology"/>
<comment type="cofactor">
    <cofactor evidence="6">
        <name>Zn(2+)</name>
        <dbReference type="ChEBI" id="CHEBI:29105"/>
    </cofactor>
    <text evidence="6">Binds 1 zinc ion.</text>
</comment>
<evidence type="ECO:0000256" key="1">
    <source>
        <dbReference type="ARBA" id="ARBA00022670"/>
    </source>
</evidence>
<keyword evidence="2 6" id="KW-0479">Metal-binding</keyword>
<evidence type="ECO:0000313" key="10">
    <source>
        <dbReference type="Proteomes" id="UP000663505"/>
    </source>
</evidence>
<dbReference type="SUPFAM" id="SSF55486">
    <property type="entry name" value="Metalloproteases ('zincins'), catalytic domain"/>
    <property type="match status" value="1"/>
</dbReference>
<dbReference type="Gene3D" id="1.10.287.830">
    <property type="entry name" value="putative peptidase helix hairpin domain like"/>
    <property type="match status" value="1"/>
</dbReference>